<evidence type="ECO:0000256" key="1">
    <source>
        <dbReference type="SAM" id="MobiDB-lite"/>
    </source>
</evidence>
<feature type="compositionally biased region" description="Polar residues" evidence="1">
    <location>
        <begin position="1"/>
        <end position="15"/>
    </location>
</feature>
<sequence>MTRLQQSMKTSTARQTGRRVPL</sequence>
<dbReference type="EMBL" id="VSRR010071868">
    <property type="protein sequence ID" value="MPC86566.1"/>
    <property type="molecule type" value="Genomic_DNA"/>
</dbReference>
<organism evidence="2 3">
    <name type="scientific">Portunus trituberculatus</name>
    <name type="common">Swimming crab</name>
    <name type="synonym">Neptunus trituberculatus</name>
    <dbReference type="NCBI Taxonomy" id="210409"/>
    <lineage>
        <taxon>Eukaryota</taxon>
        <taxon>Metazoa</taxon>
        <taxon>Ecdysozoa</taxon>
        <taxon>Arthropoda</taxon>
        <taxon>Crustacea</taxon>
        <taxon>Multicrustacea</taxon>
        <taxon>Malacostraca</taxon>
        <taxon>Eumalacostraca</taxon>
        <taxon>Eucarida</taxon>
        <taxon>Decapoda</taxon>
        <taxon>Pleocyemata</taxon>
        <taxon>Brachyura</taxon>
        <taxon>Eubrachyura</taxon>
        <taxon>Portunoidea</taxon>
        <taxon>Portunidae</taxon>
        <taxon>Portuninae</taxon>
        <taxon>Portunus</taxon>
    </lineage>
</organism>
<reference evidence="2 3" key="1">
    <citation type="submission" date="2019-05" db="EMBL/GenBank/DDBJ databases">
        <title>Another draft genome of Portunus trituberculatus and its Hox gene families provides insights of decapod evolution.</title>
        <authorList>
            <person name="Jeong J.-H."/>
            <person name="Song I."/>
            <person name="Kim S."/>
            <person name="Choi T."/>
            <person name="Kim D."/>
            <person name="Ryu S."/>
            <person name="Kim W."/>
        </authorList>
    </citation>
    <scope>NUCLEOTIDE SEQUENCE [LARGE SCALE GENOMIC DNA]</scope>
    <source>
        <tissue evidence="2">Muscle</tissue>
    </source>
</reference>
<feature type="region of interest" description="Disordered" evidence="1">
    <location>
        <begin position="1"/>
        <end position="22"/>
    </location>
</feature>
<gene>
    <name evidence="2" type="ORF">E2C01_081398</name>
</gene>
<protein>
    <submittedName>
        <fullName evidence="2">Uncharacterized protein</fullName>
    </submittedName>
</protein>
<keyword evidence="3" id="KW-1185">Reference proteome</keyword>
<evidence type="ECO:0000313" key="3">
    <source>
        <dbReference type="Proteomes" id="UP000324222"/>
    </source>
</evidence>
<name>A0A5B7IY38_PORTR</name>
<evidence type="ECO:0000313" key="2">
    <source>
        <dbReference type="EMBL" id="MPC86566.1"/>
    </source>
</evidence>
<comment type="caution">
    <text evidence="2">The sequence shown here is derived from an EMBL/GenBank/DDBJ whole genome shotgun (WGS) entry which is preliminary data.</text>
</comment>
<dbReference type="Proteomes" id="UP000324222">
    <property type="component" value="Unassembled WGS sequence"/>
</dbReference>
<proteinExistence type="predicted"/>
<dbReference type="AlphaFoldDB" id="A0A5B7IY38"/>
<accession>A0A5B7IY38</accession>